<dbReference type="SUPFAM" id="SSF53474">
    <property type="entry name" value="alpha/beta-Hydrolases"/>
    <property type="match status" value="1"/>
</dbReference>
<comment type="caution">
    <text evidence="3">The sequence shown here is derived from an EMBL/GenBank/DDBJ whole genome shotgun (WGS) entry which is preliminary data.</text>
</comment>
<dbReference type="AlphaFoldDB" id="A0ABD3Q862"/>
<dbReference type="Proteomes" id="UP001530400">
    <property type="component" value="Unassembled WGS sequence"/>
</dbReference>
<keyword evidence="1" id="KW-0472">Membrane</keyword>
<reference evidence="3 4" key="1">
    <citation type="submission" date="2024-10" db="EMBL/GenBank/DDBJ databases">
        <title>Updated reference genomes for cyclostephanoid diatoms.</title>
        <authorList>
            <person name="Roberts W.R."/>
            <person name="Alverson A.J."/>
        </authorList>
    </citation>
    <scope>NUCLEOTIDE SEQUENCE [LARGE SCALE GENOMIC DNA]</scope>
    <source>
        <strain evidence="3 4">AJA010-31</strain>
    </source>
</reference>
<dbReference type="InterPro" id="IPR029058">
    <property type="entry name" value="AB_hydrolase_fold"/>
</dbReference>
<gene>
    <name evidence="3" type="ORF">ACHAWO_010487</name>
</gene>
<name>A0ABD3Q862_9STRA</name>
<evidence type="ECO:0000313" key="4">
    <source>
        <dbReference type="Proteomes" id="UP001530400"/>
    </source>
</evidence>
<keyword evidence="1" id="KW-0812">Transmembrane</keyword>
<proteinExistence type="predicted"/>
<organism evidence="3 4">
    <name type="scientific">Cyclotella atomus</name>
    <dbReference type="NCBI Taxonomy" id="382360"/>
    <lineage>
        <taxon>Eukaryota</taxon>
        <taxon>Sar</taxon>
        <taxon>Stramenopiles</taxon>
        <taxon>Ochrophyta</taxon>
        <taxon>Bacillariophyta</taxon>
        <taxon>Coscinodiscophyceae</taxon>
        <taxon>Thalassiosirophycidae</taxon>
        <taxon>Stephanodiscales</taxon>
        <taxon>Stephanodiscaceae</taxon>
        <taxon>Cyclotella</taxon>
    </lineage>
</organism>
<dbReference type="EMBL" id="JALLPJ020000299">
    <property type="protein sequence ID" value="KAL3796207.1"/>
    <property type="molecule type" value="Genomic_DNA"/>
</dbReference>
<keyword evidence="1" id="KW-1133">Transmembrane helix</keyword>
<sequence>MESPPSITSRQILLLGFVAFALASLWPPILLIVAAVFAGCIPSLFYEGDNADSRRRLYKEFLRRDDLPRELKCDEVDLREGYWANSRGMCLFTSIMKPKSGEIKAVVCFCHGFLGSSSYLIRCEYQRMVKKGIAFVTIDYEGHGQSDGVHGLIPSWDGLVGDALDYFAEVLQKEFPDKHAFLCGESMGGAVCFSIYEQCPSLWRGVVFQAPMCKIKEEMLPPPWVVKIFLAVVGEAGVSFFSSLPIAPSKKSLLDDVFRNAEKRRLAREPPTFYGDRKPRLASARELLKVSERLSTSIGTFEAPFLVQHGLSDIVTDPSLSKALYEESPSKDKSIKLYEGMWHSINIGESEENLEVVFNDSTQWILERS</sequence>
<dbReference type="InterPro" id="IPR051044">
    <property type="entry name" value="MAG_DAG_Lipase"/>
</dbReference>
<feature type="transmembrane region" description="Helical" evidence="1">
    <location>
        <begin position="12"/>
        <end position="45"/>
    </location>
</feature>
<keyword evidence="4" id="KW-1185">Reference proteome</keyword>
<feature type="domain" description="Serine aminopeptidase S33" evidence="2">
    <location>
        <begin position="102"/>
        <end position="345"/>
    </location>
</feature>
<protein>
    <recommendedName>
        <fullName evidence="2">Serine aminopeptidase S33 domain-containing protein</fullName>
    </recommendedName>
</protein>
<dbReference type="Pfam" id="PF12146">
    <property type="entry name" value="Hydrolase_4"/>
    <property type="match status" value="1"/>
</dbReference>
<evidence type="ECO:0000256" key="1">
    <source>
        <dbReference type="SAM" id="Phobius"/>
    </source>
</evidence>
<evidence type="ECO:0000259" key="2">
    <source>
        <dbReference type="Pfam" id="PF12146"/>
    </source>
</evidence>
<evidence type="ECO:0000313" key="3">
    <source>
        <dbReference type="EMBL" id="KAL3796207.1"/>
    </source>
</evidence>
<dbReference type="InterPro" id="IPR022742">
    <property type="entry name" value="Hydrolase_4"/>
</dbReference>
<accession>A0ABD3Q862</accession>
<dbReference type="PANTHER" id="PTHR11614">
    <property type="entry name" value="PHOSPHOLIPASE-RELATED"/>
    <property type="match status" value="1"/>
</dbReference>
<dbReference type="Gene3D" id="3.40.50.1820">
    <property type="entry name" value="alpha/beta hydrolase"/>
    <property type="match status" value="1"/>
</dbReference>